<accession>A0A6G1ERN6</accession>
<name>A0A6G1ERN6_9ORYZ</name>
<keyword evidence="3" id="KW-1185">Reference proteome</keyword>
<dbReference type="Proteomes" id="UP000479710">
    <property type="component" value="Unassembled WGS sequence"/>
</dbReference>
<proteinExistence type="predicted"/>
<evidence type="ECO:0000313" key="3">
    <source>
        <dbReference type="Proteomes" id="UP000479710"/>
    </source>
</evidence>
<gene>
    <name evidence="2" type="ORF">E2562_031199</name>
</gene>
<evidence type="ECO:0000313" key="2">
    <source>
        <dbReference type="EMBL" id="KAF0927269.1"/>
    </source>
</evidence>
<sequence length="77" mass="8840">MFWPPISAFFLTSLPGSTPAARHLASLRSRGHILATEDQIHQLCPSHRYHQRGCLPPRAPRRGEEEPEAWEAEQRQQ</sequence>
<dbReference type="AlphaFoldDB" id="A0A6G1ERN6"/>
<dbReference type="EMBL" id="SPHZ02000003">
    <property type="protein sequence ID" value="KAF0927269.1"/>
    <property type="molecule type" value="Genomic_DNA"/>
</dbReference>
<organism evidence="2 3">
    <name type="scientific">Oryza meyeriana var. granulata</name>
    <dbReference type="NCBI Taxonomy" id="110450"/>
    <lineage>
        <taxon>Eukaryota</taxon>
        <taxon>Viridiplantae</taxon>
        <taxon>Streptophyta</taxon>
        <taxon>Embryophyta</taxon>
        <taxon>Tracheophyta</taxon>
        <taxon>Spermatophyta</taxon>
        <taxon>Magnoliopsida</taxon>
        <taxon>Liliopsida</taxon>
        <taxon>Poales</taxon>
        <taxon>Poaceae</taxon>
        <taxon>BOP clade</taxon>
        <taxon>Oryzoideae</taxon>
        <taxon>Oryzeae</taxon>
        <taxon>Oryzinae</taxon>
        <taxon>Oryza</taxon>
        <taxon>Oryza meyeriana</taxon>
    </lineage>
</organism>
<reference evidence="2 3" key="1">
    <citation type="submission" date="2019-11" db="EMBL/GenBank/DDBJ databases">
        <title>Whole genome sequence of Oryza granulata.</title>
        <authorList>
            <person name="Li W."/>
        </authorList>
    </citation>
    <scope>NUCLEOTIDE SEQUENCE [LARGE SCALE GENOMIC DNA]</scope>
    <source>
        <strain evidence="3">cv. Menghai</strain>
        <tissue evidence="2">Leaf</tissue>
    </source>
</reference>
<feature type="region of interest" description="Disordered" evidence="1">
    <location>
        <begin position="51"/>
        <end position="77"/>
    </location>
</feature>
<protein>
    <submittedName>
        <fullName evidence="2">Uncharacterized protein</fullName>
    </submittedName>
</protein>
<evidence type="ECO:0000256" key="1">
    <source>
        <dbReference type="SAM" id="MobiDB-lite"/>
    </source>
</evidence>
<comment type="caution">
    <text evidence="2">The sequence shown here is derived from an EMBL/GenBank/DDBJ whole genome shotgun (WGS) entry which is preliminary data.</text>
</comment>